<comment type="caution">
    <text evidence="3">The sequence shown here is derived from an EMBL/GenBank/DDBJ whole genome shotgun (WGS) entry which is preliminary data.</text>
</comment>
<dbReference type="Gene3D" id="1.10.1660.10">
    <property type="match status" value="1"/>
</dbReference>
<evidence type="ECO:0000256" key="1">
    <source>
        <dbReference type="ARBA" id="ARBA00023125"/>
    </source>
</evidence>
<sequence>MRIAELSRTSGVPVPSIKYYLRAGLLPPGERTARNQADYRQSHVDRLRLVRALVEVGGLSIAAVGEVLQSLDRRGDLTRSQALGTALEATLPTDTAPDGPLTDAARRTVARLSEERGWTIGLDTPVAQNLIARLASLFQFFGEDAERLADKYADIVDELAEFEVRWSVEPEDTDTAVERAVVGTFIGGAAFEAMRRLGHADYARKHLGQ</sequence>
<protein>
    <submittedName>
        <fullName evidence="3">MerR family transcriptional regulator</fullName>
    </submittedName>
</protein>
<dbReference type="RefSeq" id="WP_380620315.1">
    <property type="nucleotide sequence ID" value="NZ_JBHSDK010000013.1"/>
</dbReference>
<reference evidence="4" key="1">
    <citation type="journal article" date="2019" name="Int. J. Syst. Evol. Microbiol.">
        <title>The Global Catalogue of Microorganisms (GCM) 10K type strain sequencing project: providing services to taxonomists for standard genome sequencing and annotation.</title>
        <authorList>
            <consortium name="The Broad Institute Genomics Platform"/>
            <consortium name="The Broad Institute Genome Sequencing Center for Infectious Disease"/>
            <person name="Wu L."/>
            <person name="Ma J."/>
        </authorList>
    </citation>
    <scope>NUCLEOTIDE SEQUENCE [LARGE SCALE GENOMIC DNA]</scope>
    <source>
        <strain evidence="4">IBRC-M 10908</strain>
    </source>
</reference>
<accession>A0ABV8TXQ2</accession>
<evidence type="ECO:0000259" key="2">
    <source>
        <dbReference type="PROSITE" id="PS50937"/>
    </source>
</evidence>
<dbReference type="Pfam" id="PF13411">
    <property type="entry name" value="MerR_1"/>
    <property type="match status" value="1"/>
</dbReference>
<dbReference type="InterPro" id="IPR009061">
    <property type="entry name" value="DNA-bd_dom_put_sf"/>
</dbReference>
<dbReference type="SMART" id="SM00422">
    <property type="entry name" value="HTH_MERR"/>
    <property type="match status" value="1"/>
</dbReference>
<proteinExistence type="predicted"/>
<dbReference type="PROSITE" id="PS50937">
    <property type="entry name" value="HTH_MERR_2"/>
    <property type="match status" value="1"/>
</dbReference>
<organism evidence="3 4">
    <name type="scientific">Salininema proteolyticum</name>
    <dbReference type="NCBI Taxonomy" id="1607685"/>
    <lineage>
        <taxon>Bacteria</taxon>
        <taxon>Bacillati</taxon>
        <taxon>Actinomycetota</taxon>
        <taxon>Actinomycetes</taxon>
        <taxon>Glycomycetales</taxon>
        <taxon>Glycomycetaceae</taxon>
        <taxon>Salininema</taxon>
    </lineage>
</organism>
<evidence type="ECO:0000313" key="4">
    <source>
        <dbReference type="Proteomes" id="UP001595823"/>
    </source>
</evidence>
<dbReference type="SUPFAM" id="SSF46955">
    <property type="entry name" value="Putative DNA-binding domain"/>
    <property type="match status" value="1"/>
</dbReference>
<dbReference type="InterPro" id="IPR047057">
    <property type="entry name" value="MerR_fam"/>
</dbReference>
<dbReference type="PANTHER" id="PTHR30204">
    <property type="entry name" value="REDOX-CYCLING DRUG-SENSING TRANSCRIPTIONAL ACTIVATOR SOXR"/>
    <property type="match status" value="1"/>
</dbReference>
<dbReference type="CDD" id="cd04780">
    <property type="entry name" value="HTH_MerR-like_sg5"/>
    <property type="match status" value="1"/>
</dbReference>
<keyword evidence="4" id="KW-1185">Reference proteome</keyword>
<evidence type="ECO:0000313" key="3">
    <source>
        <dbReference type="EMBL" id="MFC4335457.1"/>
    </source>
</evidence>
<dbReference type="PRINTS" id="PR00040">
    <property type="entry name" value="HTHMERR"/>
</dbReference>
<gene>
    <name evidence="3" type="ORF">ACFPET_09630</name>
</gene>
<dbReference type="InterPro" id="IPR000551">
    <property type="entry name" value="MerR-type_HTH_dom"/>
</dbReference>
<dbReference type="PANTHER" id="PTHR30204:SF98">
    <property type="entry name" value="HTH-TYPE TRANSCRIPTIONAL REGULATOR ADHR"/>
    <property type="match status" value="1"/>
</dbReference>
<dbReference type="EMBL" id="JBHSDK010000013">
    <property type="protein sequence ID" value="MFC4335457.1"/>
    <property type="molecule type" value="Genomic_DNA"/>
</dbReference>
<name>A0ABV8TXQ2_9ACTN</name>
<keyword evidence="1" id="KW-0238">DNA-binding</keyword>
<feature type="domain" description="HTH merR-type" evidence="2">
    <location>
        <begin position="1"/>
        <end position="70"/>
    </location>
</feature>
<dbReference type="Proteomes" id="UP001595823">
    <property type="component" value="Unassembled WGS sequence"/>
</dbReference>